<dbReference type="AlphaFoldDB" id="E3MFX3"/>
<accession>E3MFX3</accession>
<dbReference type="Proteomes" id="UP000008281">
    <property type="component" value="Unassembled WGS sequence"/>
</dbReference>
<dbReference type="InParanoid" id="E3MFX3"/>
<dbReference type="HOGENOM" id="CLU_098406_0_0_1"/>
<keyword evidence="1" id="KW-0732">Signal</keyword>
<evidence type="ECO:0000313" key="3">
    <source>
        <dbReference type="Proteomes" id="UP000008281"/>
    </source>
</evidence>
<evidence type="ECO:0000256" key="1">
    <source>
        <dbReference type="SAM" id="SignalP"/>
    </source>
</evidence>
<proteinExistence type="predicted"/>
<sequence>MRSAIVACLLFVTHLNAETIPFTSLLNIEEELANISISCLSHRDHEEITGNTLRYGFAETFNSILINHAQLLIGMIEMRAALGMPPRGPWKRARILSEEDILAAPTIEEYYERREESMNSLNLDSRFFLEKNFPPVIAFLDKRFPTIRGIYRQEFRNAKKVVDREDVDSMVHKFRQMAGRMDEAVDNMRRESFTCYLANKDKLEN</sequence>
<keyword evidence="3" id="KW-1185">Reference proteome</keyword>
<protein>
    <submittedName>
        <fullName evidence="2">Uncharacterized protein</fullName>
    </submittedName>
</protein>
<dbReference type="eggNOG" id="ENOG502TI85">
    <property type="taxonomic scope" value="Eukaryota"/>
</dbReference>
<feature type="signal peptide" evidence="1">
    <location>
        <begin position="1"/>
        <end position="17"/>
    </location>
</feature>
<dbReference type="EMBL" id="DS268442">
    <property type="protein sequence ID" value="EFP01305.1"/>
    <property type="molecule type" value="Genomic_DNA"/>
</dbReference>
<organism evidence="3">
    <name type="scientific">Caenorhabditis remanei</name>
    <name type="common">Caenorhabditis vulgaris</name>
    <dbReference type="NCBI Taxonomy" id="31234"/>
    <lineage>
        <taxon>Eukaryota</taxon>
        <taxon>Metazoa</taxon>
        <taxon>Ecdysozoa</taxon>
        <taxon>Nematoda</taxon>
        <taxon>Chromadorea</taxon>
        <taxon>Rhabditida</taxon>
        <taxon>Rhabditina</taxon>
        <taxon>Rhabditomorpha</taxon>
        <taxon>Rhabditoidea</taxon>
        <taxon>Rhabditidae</taxon>
        <taxon>Peloderinae</taxon>
        <taxon>Caenorhabditis</taxon>
    </lineage>
</organism>
<feature type="chain" id="PRO_5003174867" evidence="1">
    <location>
        <begin position="18"/>
        <end position="205"/>
    </location>
</feature>
<gene>
    <name evidence="2" type="ORF">CRE_24493</name>
</gene>
<dbReference type="OrthoDB" id="5847885at2759"/>
<name>E3MFX3_CAERE</name>
<reference evidence="2" key="1">
    <citation type="submission" date="2007-07" db="EMBL/GenBank/DDBJ databases">
        <title>PCAP assembly of the Caenorhabditis remanei genome.</title>
        <authorList>
            <consortium name="The Caenorhabditis remanei Sequencing Consortium"/>
            <person name="Wilson R.K."/>
        </authorList>
    </citation>
    <scope>NUCLEOTIDE SEQUENCE [LARGE SCALE GENOMIC DNA]</scope>
    <source>
        <strain evidence="2">PB4641</strain>
    </source>
</reference>
<evidence type="ECO:0000313" key="2">
    <source>
        <dbReference type="EMBL" id="EFP01305.1"/>
    </source>
</evidence>